<dbReference type="PROSITE" id="PS50112">
    <property type="entry name" value="PAS"/>
    <property type="match status" value="1"/>
</dbReference>
<dbReference type="SMART" id="SM00421">
    <property type="entry name" value="HTH_LUXR"/>
    <property type="match status" value="1"/>
</dbReference>
<accession>A0A5C6F7K4</accession>
<dbReference type="SUPFAM" id="SSF46894">
    <property type="entry name" value="C-terminal effector domain of the bipartite response regulators"/>
    <property type="match status" value="1"/>
</dbReference>
<keyword evidence="2" id="KW-0238">DNA-binding</keyword>
<dbReference type="EMBL" id="SJPW01000003">
    <property type="protein sequence ID" value="TWU56454.1"/>
    <property type="molecule type" value="Genomic_DNA"/>
</dbReference>
<dbReference type="GO" id="GO:0006355">
    <property type="term" value="P:regulation of DNA-templated transcription"/>
    <property type="evidence" value="ECO:0007669"/>
    <property type="project" value="InterPro"/>
</dbReference>
<dbReference type="InterPro" id="IPR036388">
    <property type="entry name" value="WH-like_DNA-bd_sf"/>
</dbReference>
<protein>
    <submittedName>
        <fullName evidence="6">Response regulator FixJ</fullName>
    </submittedName>
</protein>
<feature type="domain" description="HTH luxR-type" evidence="4">
    <location>
        <begin position="147"/>
        <end position="212"/>
    </location>
</feature>
<feature type="domain" description="PAS" evidence="5">
    <location>
        <begin position="30"/>
        <end position="69"/>
    </location>
</feature>
<dbReference type="Pfam" id="PF00989">
    <property type="entry name" value="PAS"/>
    <property type="match status" value="1"/>
</dbReference>
<sequence>MRKQATQTCTAMNHRLDTPDVNLFRPPYFFFAYDRASRLQFVSPSIEPILGYSAANLVGQLYGDFLDQEHELNRDVAECHVRRFSETAAHSVTRAVRTREGKIRVISMQTIGVADGSGEVFCCQGLAVDQTAEYSRQALLREKQKQLEAARSKLTLREAAVLNLVMEGKLNKQMATELSVSLRTVESRRSSLIQKLNCENIAEIVAMESERRMLTTILDPAHLEIPRHHAVNRTNPATSEMQDFR</sequence>
<dbReference type="InterPro" id="IPR000014">
    <property type="entry name" value="PAS"/>
</dbReference>
<dbReference type="CDD" id="cd00130">
    <property type="entry name" value="PAS"/>
    <property type="match status" value="1"/>
</dbReference>
<dbReference type="SUPFAM" id="SSF55785">
    <property type="entry name" value="PYP-like sensor domain (PAS domain)"/>
    <property type="match status" value="1"/>
</dbReference>
<dbReference type="PROSITE" id="PS50043">
    <property type="entry name" value="HTH_LUXR_2"/>
    <property type="match status" value="1"/>
</dbReference>
<keyword evidence="1" id="KW-0805">Transcription regulation</keyword>
<dbReference type="AlphaFoldDB" id="A0A5C6F7K4"/>
<evidence type="ECO:0000256" key="1">
    <source>
        <dbReference type="ARBA" id="ARBA00023015"/>
    </source>
</evidence>
<dbReference type="Pfam" id="PF00196">
    <property type="entry name" value="GerE"/>
    <property type="match status" value="1"/>
</dbReference>
<evidence type="ECO:0000256" key="3">
    <source>
        <dbReference type="ARBA" id="ARBA00023163"/>
    </source>
</evidence>
<dbReference type="Gene3D" id="3.30.450.20">
    <property type="entry name" value="PAS domain"/>
    <property type="match status" value="1"/>
</dbReference>
<dbReference type="GO" id="GO:0003677">
    <property type="term" value="F:DNA binding"/>
    <property type="evidence" value="ECO:0007669"/>
    <property type="project" value="UniProtKB-KW"/>
</dbReference>
<dbReference type="InterPro" id="IPR016032">
    <property type="entry name" value="Sig_transdc_resp-reg_C-effctor"/>
</dbReference>
<dbReference type="PANTHER" id="PTHR44688:SF16">
    <property type="entry name" value="DNA-BINDING TRANSCRIPTIONAL ACTIVATOR DEVR_DOSR"/>
    <property type="match status" value="1"/>
</dbReference>
<dbReference type="Proteomes" id="UP000318288">
    <property type="component" value="Unassembled WGS sequence"/>
</dbReference>
<dbReference type="NCBIfam" id="TIGR00229">
    <property type="entry name" value="sensory_box"/>
    <property type="match status" value="1"/>
</dbReference>
<dbReference type="PANTHER" id="PTHR44688">
    <property type="entry name" value="DNA-BINDING TRANSCRIPTIONAL ACTIVATOR DEVR_DOSR"/>
    <property type="match status" value="1"/>
</dbReference>
<gene>
    <name evidence="6" type="ORF">Poly51_23650</name>
</gene>
<evidence type="ECO:0000313" key="6">
    <source>
        <dbReference type="EMBL" id="TWU56454.1"/>
    </source>
</evidence>
<evidence type="ECO:0000313" key="7">
    <source>
        <dbReference type="Proteomes" id="UP000318288"/>
    </source>
</evidence>
<reference evidence="6 7" key="1">
    <citation type="submission" date="2019-02" db="EMBL/GenBank/DDBJ databases">
        <title>Deep-cultivation of Planctomycetes and their phenomic and genomic characterization uncovers novel biology.</title>
        <authorList>
            <person name="Wiegand S."/>
            <person name="Jogler M."/>
            <person name="Boedeker C."/>
            <person name="Pinto D."/>
            <person name="Vollmers J."/>
            <person name="Rivas-Marin E."/>
            <person name="Kohn T."/>
            <person name="Peeters S.H."/>
            <person name="Heuer A."/>
            <person name="Rast P."/>
            <person name="Oberbeckmann S."/>
            <person name="Bunk B."/>
            <person name="Jeske O."/>
            <person name="Meyerdierks A."/>
            <person name="Storesund J.E."/>
            <person name="Kallscheuer N."/>
            <person name="Luecker S."/>
            <person name="Lage O.M."/>
            <person name="Pohl T."/>
            <person name="Merkel B.J."/>
            <person name="Hornburger P."/>
            <person name="Mueller R.-W."/>
            <person name="Bruemmer F."/>
            <person name="Labrenz M."/>
            <person name="Spormann A.M."/>
            <person name="Op Den Camp H."/>
            <person name="Overmann J."/>
            <person name="Amann R."/>
            <person name="Jetten M.S.M."/>
            <person name="Mascher T."/>
            <person name="Medema M.H."/>
            <person name="Devos D.P."/>
            <person name="Kaster A.-K."/>
            <person name="Ovreas L."/>
            <person name="Rohde M."/>
            <person name="Galperin M.Y."/>
            <person name="Jogler C."/>
        </authorList>
    </citation>
    <scope>NUCLEOTIDE SEQUENCE [LARGE SCALE GENOMIC DNA]</scope>
    <source>
        <strain evidence="6 7">Poly51</strain>
    </source>
</reference>
<dbReference type="PRINTS" id="PR00038">
    <property type="entry name" value="HTHLUXR"/>
</dbReference>
<keyword evidence="7" id="KW-1185">Reference proteome</keyword>
<dbReference type="Gene3D" id="1.10.10.10">
    <property type="entry name" value="Winged helix-like DNA-binding domain superfamily/Winged helix DNA-binding domain"/>
    <property type="match status" value="1"/>
</dbReference>
<keyword evidence="3" id="KW-0804">Transcription</keyword>
<organism evidence="6 7">
    <name type="scientific">Rubripirellula tenax</name>
    <dbReference type="NCBI Taxonomy" id="2528015"/>
    <lineage>
        <taxon>Bacteria</taxon>
        <taxon>Pseudomonadati</taxon>
        <taxon>Planctomycetota</taxon>
        <taxon>Planctomycetia</taxon>
        <taxon>Pirellulales</taxon>
        <taxon>Pirellulaceae</taxon>
        <taxon>Rubripirellula</taxon>
    </lineage>
</organism>
<dbReference type="InterPro" id="IPR035965">
    <property type="entry name" value="PAS-like_dom_sf"/>
</dbReference>
<dbReference type="InterPro" id="IPR013767">
    <property type="entry name" value="PAS_fold"/>
</dbReference>
<evidence type="ECO:0000256" key="2">
    <source>
        <dbReference type="ARBA" id="ARBA00023125"/>
    </source>
</evidence>
<dbReference type="OrthoDB" id="277702at2"/>
<comment type="caution">
    <text evidence="6">The sequence shown here is derived from an EMBL/GenBank/DDBJ whole genome shotgun (WGS) entry which is preliminary data.</text>
</comment>
<proteinExistence type="predicted"/>
<name>A0A5C6F7K4_9BACT</name>
<dbReference type="CDD" id="cd06170">
    <property type="entry name" value="LuxR_C_like"/>
    <property type="match status" value="1"/>
</dbReference>
<dbReference type="InterPro" id="IPR000792">
    <property type="entry name" value="Tscrpt_reg_LuxR_C"/>
</dbReference>
<evidence type="ECO:0000259" key="5">
    <source>
        <dbReference type="PROSITE" id="PS50112"/>
    </source>
</evidence>
<evidence type="ECO:0000259" key="4">
    <source>
        <dbReference type="PROSITE" id="PS50043"/>
    </source>
</evidence>